<organism evidence="1 2">
    <name type="scientific">Scleroderma citrinum Foug A</name>
    <dbReference type="NCBI Taxonomy" id="1036808"/>
    <lineage>
        <taxon>Eukaryota</taxon>
        <taxon>Fungi</taxon>
        <taxon>Dikarya</taxon>
        <taxon>Basidiomycota</taxon>
        <taxon>Agaricomycotina</taxon>
        <taxon>Agaricomycetes</taxon>
        <taxon>Agaricomycetidae</taxon>
        <taxon>Boletales</taxon>
        <taxon>Sclerodermatineae</taxon>
        <taxon>Sclerodermataceae</taxon>
        <taxon>Scleroderma</taxon>
    </lineage>
</organism>
<keyword evidence="2" id="KW-1185">Reference proteome</keyword>
<dbReference type="InParanoid" id="A0A0C3ABJ7"/>
<protein>
    <submittedName>
        <fullName evidence="1">Uncharacterized protein</fullName>
    </submittedName>
</protein>
<name>A0A0C3ABJ7_9AGAM</name>
<reference evidence="2" key="2">
    <citation type="submission" date="2015-01" db="EMBL/GenBank/DDBJ databases">
        <title>Evolutionary Origins and Diversification of the Mycorrhizal Mutualists.</title>
        <authorList>
            <consortium name="DOE Joint Genome Institute"/>
            <consortium name="Mycorrhizal Genomics Consortium"/>
            <person name="Kohler A."/>
            <person name="Kuo A."/>
            <person name="Nagy L.G."/>
            <person name="Floudas D."/>
            <person name="Copeland A."/>
            <person name="Barry K.W."/>
            <person name="Cichocki N."/>
            <person name="Veneault-Fourrey C."/>
            <person name="LaButti K."/>
            <person name="Lindquist E.A."/>
            <person name="Lipzen A."/>
            <person name="Lundell T."/>
            <person name="Morin E."/>
            <person name="Murat C."/>
            <person name="Riley R."/>
            <person name="Ohm R."/>
            <person name="Sun H."/>
            <person name="Tunlid A."/>
            <person name="Henrissat B."/>
            <person name="Grigoriev I.V."/>
            <person name="Hibbett D.S."/>
            <person name="Martin F."/>
        </authorList>
    </citation>
    <scope>NUCLEOTIDE SEQUENCE [LARGE SCALE GENOMIC DNA]</scope>
    <source>
        <strain evidence="2">Foug A</strain>
    </source>
</reference>
<dbReference type="AlphaFoldDB" id="A0A0C3ABJ7"/>
<dbReference type="Proteomes" id="UP000053989">
    <property type="component" value="Unassembled WGS sequence"/>
</dbReference>
<dbReference type="HOGENOM" id="CLU_2886709_0_0_1"/>
<accession>A0A0C3ABJ7</accession>
<feature type="non-terminal residue" evidence="1">
    <location>
        <position position="1"/>
    </location>
</feature>
<dbReference type="OrthoDB" id="3232986at2759"/>
<reference evidence="1 2" key="1">
    <citation type="submission" date="2014-04" db="EMBL/GenBank/DDBJ databases">
        <authorList>
            <consortium name="DOE Joint Genome Institute"/>
            <person name="Kuo A."/>
            <person name="Kohler A."/>
            <person name="Nagy L.G."/>
            <person name="Floudas D."/>
            <person name="Copeland A."/>
            <person name="Barry K.W."/>
            <person name="Cichocki N."/>
            <person name="Veneault-Fourrey C."/>
            <person name="LaButti K."/>
            <person name="Lindquist E.A."/>
            <person name="Lipzen A."/>
            <person name="Lundell T."/>
            <person name="Morin E."/>
            <person name="Murat C."/>
            <person name="Sun H."/>
            <person name="Tunlid A."/>
            <person name="Henrissat B."/>
            <person name="Grigoriev I.V."/>
            <person name="Hibbett D.S."/>
            <person name="Martin F."/>
            <person name="Nordberg H.P."/>
            <person name="Cantor M.N."/>
            <person name="Hua S.X."/>
        </authorList>
    </citation>
    <scope>NUCLEOTIDE SEQUENCE [LARGE SCALE GENOMIC DNA]</scope>
    <source>
        <strain evidence="1 2">Foug A</strain>
    </source>
</reference>
<evidence type="ECO:0000313" key="2">
    <source>
        <dbReference type="Proteomes" id="UP000053989"/>
    </source>
</evidence>
<evidence type="ECO:0000313" key="1">
    <source>
        <dbReference type="EMBL" id="KIM62292.1"/>
    </source>
</evidence>
<gene>
    <name evidence="1" type="ORF">SCLCIDRAFT_119692</name>
</gene>
<proteinExistence type="predicted"/>
<dbReference type="EMBL" id="KN822043">
    <property type="protein sequence ID" value="KIM62292.1"/>
    <property type="molecule type" value="Genomic_DNA"/>
</dbReference>
<sequence length="69" mass="7885">ELLLIVAPSIVTQGSLMQWSADFTQHAHIDIVKEPARSGNNQKFDTQICCYLDHKEKCQLLQQAMEIQE</sequence>